<protein>
    <recommendedName>
        <fullName evidence="1">CYTH domain-containing protein</fullName>
    </recommendedName>
</protein>
<organism evidence="2 3">
    <name type="scientific">Candidatus Doudnabacteria bacterium RIFCSPHIGHO2_01_FULL_41_86</name>
    <dbReference type="NCBI Taxonomy" id="1817821"/>
    <lineage>
        <taxon>Bacteria</taxon>
        <taxon>Candidatus Doudnaibacteriota</taxon>
    </lineage>
</organism>
<dbReference type="EMBL" id="MFEH01000004">
    <property type="protein sequence ID" value="OGE73844.1"/>
    <property type="molecule type" value="Genomic_DNA"/>
</dbReference>
<dbReference type="InterPro" id="IPR023577">
    <property type="entry name" value="CYTH_domain"/>
</dbReference>
<accession>A0A1F5N8A0</accession>
<dbReference type="AlphaFoldDB" id="A0A1F5N8A0"/>
<dbReference type="STRING" id="1817821.A2717_04400"/>
<dbReference type="InterPro" id="IPR033469">
    <property type="entry name" value="CYTH-like_dom_sf"/>
</dbReference>
<dbReference type="SUPFAM" id="SSF55154">
    <property type="entry name" value="CYTH-like phosphatases"/>
    <property type="match status" value="1"/>
</dbReference>
<name>A0A1F5N8A0_9BACT</name>
<dbReference type="PROSITE" id="PS51707">
    <property type="entry name" value="CYTH"/>
    <property type="match status" value="1"/>
</dbReference>
<dbReference type="Pfam" id="PF01928">
    <property type="entry name" value="CYTH"/>
    <property type="match status" value="1"/>
</dbReference>
<dbReference type="Proteomes" id="UP000177610">
    <property type="component" value="Unassembled WGS sequence"/>
</dbReference>
<comment type="caution">
    <text evidence="2">The sequence shown here is derived from an EMBL/GenBank/DDBJ whole genome shotgun (WGS) entry which is preliminary data.</text>
</comment>
<dbReference type="Gene3D" id="2.40.320.10">
    <property type="entry name" value="Hypothetical Protein Pfu-838710-001"/>
    <property type="match status" value="1"/>
</dbReference>
<reference evidence="2 3" key="1">
    <citation type="journal article" date="2016" name="Nat. Commun.">
        <title>Thousands of microbial genomes shed light on interconnected biogeochemical processes in an aquifer system.</title>
        <authorList>
            <person name="Anantharaman K."/>
            <person name="Brown C.T."/>
            <person name="Hug L.A."/>
            <person name="Sharon I."/>
            <person name="Castelle C.J."/>
            <person name="Probst A.J."/>
            <person name="Thomas B.C."/>
            <person name="Singh A."/>
            <person name="Wilkins M.J."/>
            <person name="Karaoz U."/>
            <person name="Brodie E.L."/>
            <person name="Williams K.H."/>
            <person name="Hubbard S.S."/>
            <person name="Banfield J.F."/>
        </authorList>
    </citation>
    <scope>NUCLEOTIDE SEQUENCE [LARGE SCALE GENOMIC DNA]</scope>
</reference>
<proteinExistence type="predicted"/>
<evidence type="ECO:0000259" key="1">
    <source>
        <dbReference type="PROSITE" id="PS51707"/>
    </source>
</evidence>
<feature type="domain" description="CYTH" evidence="1">
    <location>
        <begin position="3"/>
        <end position="201"/>
    </location>
</feature>
<evidence type="ECO:0000313" key="2">
    <source>
        <dbReference type="EMBL" id="OGE73844.1"/>
    </source>
</evidence>
<evidence type="ECO:0000313" key="3">
    <source>
        <dbReference type="Proteomes" id="UP000177610"/>
    </source>
</evidence>
<sequence>MPSFEIEIKSLLGSKENADKLLDNLKKDPSFQAHGTHKQLNHYFIPGDLNTLAQKLNLTIPDNILNSKNFSVRTADRDGKVLFVIKATVDDTTSANGTARAEFEQVVDMSLDQLDKTLLDSGFKYQAKWSRERQDFKYKDMSVSIDKNAGYGYLVEFEKVIEDPSKADETKTFIRDSMQVLGVEELKQDRLERMFAHYNQNWQDYYGTEKVFNIE</sequence>
<gene>
    <name evidence="2" type="ORF">A2717_04400</name>
</gene>